<evidence type="ECO:0000313" key="3">
    <source>
        <dbReference type="EMBL" id="GBN69837.1"/>
    </source>
</evidence>
<reference evidence="1 4" key="1">
    <citation type="journal article" date="2019" name="Sci. Rep.">
        <title>Orb-weaving spider Araneus ventricosus genome elucidates the spidroin gene catalogue.</title>
        <authorList>
            <person name="Kono N."/>
            <person name="Nakamura H."/>
            <person name="Ohtoshi R."/>
            <person name="Moran D.A.P."/>
            <person name="Shinohara A."/>
            <person name="Yoshida Y."/>
            <person name="Fujiwara M."/>
            <person name="Mori M."/>
            <person name="Tomita M."/>
            <person name="Arakawa K."/>
        </authorList>
    </citation>
    <scope>NUCLEOTIDE SEQUENCE [LARGE SCALE GENOMIC DNA]</scope>
</reference>
<protein>
    <submittedName>
        <fullName evidence="1">Uncharacterized protein</fullName>
    </submittedName>
</protein>
<keyword evidence="4" id="KW-1185">Reference proteome</keyword>
<organism evidence="1 4">
    <name type="scientific">Araneus ventricosus</name>
    <name type="common">Orbweaver spider</name>
    <name type="synonym">Epeira ventricosa</name>
    <dbReference type="NCBI Taxonomy" id="182803"/>
    <lineage>
        <taxon>Eukaryota</taxon>
        <taxon>Metazoa</taxon>
        <taxon>Ecdysozoa</taxon>
        <taxon>Arthropoda</taxon>
        <taxon>Chelicerata</taxon>
        <taxon>Arachnida</taxon>
        <taxon>Araneae</taxon>
        <taxon>Araneomorphae</taxon>
        <taxon>Entelegynae</taxon>
        <taxon>Araneoidea</taxon>
        <taxon>Araneidae</taxon>
        <taxon>Araneus</taxon>
    </lineage>
</organism>
<evidence type="ECO:0000313" key="1">
    <source>
        <dbReference type="EMBL" id="GBN63225.1"/>
    </source>
</evidence>
<evidence type="ECO:0000313" key="4">
    <source>
        <dbReference type="Proteomes" id="UP000499080"/>
    </source>
</evidence>
<proteinExistence type="predicted"/>
<gene>
    <name evidence="3" type="ORF">AVEN_228026_1</name>
    <name evidence="2" type="ORF">AVEN_256671_1</name>
    <name evidence="1" type="ORF">AVEN_48637_1</name>
</gene>
<accession>A0A4Y2QIW7</accession>
<evidence type="ECO:0000313" key="2">
    <source>
        <dbReference type="EMBL" id="GBN63242.1"/>
    </source>
</evidence>
<dbReference type="EMBL" id="BGPR01013992">
    <property type="protein sequence ID" value="GBN63225.1"/>
    <property type="molecule type" value="Genomic_DNA"/>
</dbReference>
<sequence length="91" mass="10386">MYGENSPTSRKEEIDTLFSNIPENTKHRQQEKQHFHKLATQTDSNSLMKTAIALRVKQLTKSQDSGEILRTPKTFKDDCLISATPGFLYLS</sequence>
<name>A0A4Y2QIW7_ARAVE</name>
<dbReference type="EMBL" id="BGPR01013996">
    <property type="protein sequence ID" value="GBN63242.1"/>
    <property type="molecule type" value="Genomic_DNA"/>
</dbReference>
<comment type="caution">
    <text evidence="1">The sequence shown here is derived from an EMBL/GenBank/DDBJ whole genome shotgun (WGS) entry which is preliminary data.</text>
</comment>
<dbReference type="Proteomes" id="UP000499080">
    <property type="component" value="Unassembled WGS sequence"/>
</dbReference>
<dbReference type="EMBL" id="BGPR01015586">
    <property type="protein sequence ID" value="GBN69837.1"/>
    <property type="molecule type" value="Genomic_DNA"/>
</dbReference>
<dbReference type="AlphaFoldDB" id="A0A4Y2QIW7"/>